<dbReference type="Proteomes" id="UP001363151">
    <property type="component" value="Unassembled WGS sequence"/>
</dbReference>
<sequence>MSTPIATLREQSKSPACSSISCHFMKLIATSHFAGAPCSARNPATTTSPSQDVRPLPTALFLQGAQLKHRFEATSEILLRPMTPDSRFVRRTSQIRD</sequence>
<protein>
    <submittedName>
        <fullName evidence="1">Uncharacterized protein</fullName>
    </submittedName>
</protein>
<name>A0ABR1FU83_AURAN</name>
<keyword evidence="2" id="KW-1185">Reference proteome</keyword>
<gene>
    <name evidence="1" type="ORF">SO694_0002102</name>
</gene>
<evidence type="ECO:0000313" key="1">
    <source>
        <dbReference type="EMBL" id="KAK7238695.1"/>
    </source>
</evidence>
<reference evidence="1 2" key="1">
    <citation type="submission" date="2024-03" db="EMBL/GenBank/DDBJ databases">
        <title>Aureococcus anophagefferens CCMP1851 and Kratosvirus quantuckense: Draft genome of a second virus-susceptible host strain in the model system.</title>
        <authorList>
            <person name="Chase E."/>
            <person name="Truchon A.R."/>
            <person name="Schepens W."/>
            <person name="Wilhelm S.W."/>
        </authorList>
    </citation>
    <scope>NUCLEOTIDE SEQUENCE [LARGE SCALE GENOMIC DNA]</scope>
    <source>
        <strain evidence="1 2">CCMP1851</strain>
    </source>
</reference>
<dbReference type="EMBL" id="JBBJCI010000228">
    <property type="protein sequence ID" value="KAK7238695.1"/>
    <property type="molecule type" value="Genomic_DNA"/>
</dbReference>
<comment type="caution">
    <text evidence="1">The sequence shown here is derived from an EMBL/GenBank/DDBJ whole genome shotgun (WGS) entry which is preliminary data.</text>
</comment>
<organism evidence="1 2">
    <name type="scientific">Aureococcus anophagefferens</name>
    <name type="common">Harmful bloom alga</name>
    <dbReference type="NCBI Taxonomy" id="44056"/>
    <lineage>
        <taxon>Eukaryota</taxon>
        <taxon>Sar</taxon>
        <taxon>Stramenopiles</taxon>
        <taxon>Ochrophyta</taxon>
        <taxon>Pelagophyceae</taxon>
        <taxon>Pelagomonadales</taxon>
        <taxon>Pelagomonadaceae</taxon>
        <taxon>Aureococcus</taxon>
    </lineage>
</organism>
<evidence type="ECO:0000313" key="2">
    <source>
        <dbReference type="Proteomes" id="UP001363151"/>
    </source>
</evidence>
<proteinExistence type="predicted"/>
<accession>A0ABR1FU83</accession>